<keyword evidence="5" id="KW-0597">Phosphoprotein</keyword>
<gene>
    <name evidence="17" type="ORF">C7C56_024185</name>
</gene>
<evidence type="ECO:0000256" key="14">
    <source>
        <dbReference type="RuleBase" id="RU364088"/>
    </source>
</evidence>
<evidence type="ECO:0000256" key="8">
    <source>
        <dbReference type="ARBA" id="ARBA00022741"/>
    </source>
</evidence>
<evidence type="ECO:0000256" key="3">
    <source>
        <dbReference type="ARBA" id="ARBA00022475"/>
    </source>
</evidence>
<dbReference type="InterPro" id="IPR006290">
    <property type="entry name" value="CztS_silS_copS"/>
</dbReference>
<evidence type="ECO:0000256" key="6">
    <source>
        <dbReference type="ARBA" id="ARBA00022679"/>
    </source>
</evidence>
<dbReference type="InterPro" id="IPR005467">
    <property type="entry name" value="His_kinase_dom"/>
</dbReference>
<dbReference type="InterPro" id="IPR036097">
    <property type="entry name" value="HisK_dim/P_sf"/>
</dbReference>
<dbReference type="EC" id="2.7.13.3" evidence="14"/>
<dbReference type="Pfam" id="PF00672">
    <property type="entry name" value="HAMP"/>
    <property type="match status" value="1"/>
</dbReference>
<evidence type="ECO:0000256" key="7">
    <source>
        <dbReference type="ARBA" id="ARBA00022692"/>
    </source>
</evidence>
<keyword evidence="6 14" id="KW-0808">Transferase</keyword>
<dbReference type="Pfam" id="PF02518">
    <property type="entry name" value="HATPase_c"/>
    <property type="match status" value="1"/>
</dbReference>
<dbReference type="Gene3D" id="3.30.565.10">
    <property type="entry name" value="Histidine kinase-like ATPase, C-terminal domain"/>
    <property type="match status" value="1"/>
</dbReference>
<evidence type="ECO:0000313" key="17">
    <source>
        <dbReference type="EMBL" id="PWF41535.1"/>
    </source>
</evidence>
<dbReference type="InterPro" id="IPR003660">
    <property type="entry name" value="HAMP_dom"/>
</dbReference>
<evidence type="ECO:0000313" key="18">
    <source>
        <dbReference type="Proteomes" id="UP000241421"/>
    </source>
</evidence>
<dbReference type="NCBIfam" id="TIGR01386">
    <property type="entry name" value="cztS_silS_copS"/>
    <property type="match status" value="1"/>
</dbReference>
<dbReference type="CDD" id="cd00082">
    <property type="entry name" value="HisKA"/>
    <property type="match status" value="1"/>
</dbReference>
<dbReference type="PANTHER" id="PTHR45436:SF15">
    <property type="entry name" value="SENSOR HISTIDINE KINASE CUSS"/>
    <property type="match status" value="1"/>
</dbReference>
<dbReference type="CDD" id="cd00075">
    <property type="entry name" value="HATPase"/>
    <property type="match status" value="1"/>
</dbReference>
<dbReference type="PANTHER" id="PTHR45436">
    <property type="entry name" value="SENSOR HISTIDINE KINASE YKOH"/>
    <property type="match status" value="1"/>
</dbReference>
<keyword evidence="10 14" id="KW-0067">ATP-binding</keyword>
<comment type="subcellular location">
    <subcellularLocation>
        <location evidence="2">Cell inner membrane</location>
        <topology evidence="2">Multi-pass membrane protein</topology>
    </subcellularLocation>
</comment>
<dbReference type="InterPro" id="IPR003661">
    <property type="entry name" value="HisK_dim/P_dom"/>
</dbReference>
<keyword evidence="9 14" id="KW-0418">Kinase</keyword>
<dbReference type="SMART" id="SM00387">
    <property type="entry name" value="HATPase_c"/>
    <property type="match status" value="1"/>
</dbReference>
<keyword evidence="4 14" id="KW-0997">Cell inner membrane</keyword>
<dbReference type="Gene3D" id="1.10.287.130">
    <property type="match status" value="1"/>
</dbReference>
<dbReference type="PROSITE" id="PS50109">
    <property type="entry name" value="HIS_KIN"/>
    <property type="match status" value="1"/>
</dbReference>
<dbReference type="InterPro" id="IPR004358">
    <property type="entry name" value="Sig_transdc_His_kin-like_C"/>
</dbReference>
<keyword evidence="18" id="KW-1185">Reference proteome</keyword>
<dbReference type="InterPro" id="IPR003594">
    <property type="entry name" value="HATPase_dom"/>
</dbReference>
<comment type="caution">
    <text evidence="17">The sequence shown here is derived from an EMBL/GenBank/DDBJ whole genome shotgun (WGS) entry which is preliminary data.</text>
</comment>
<comment type="function">
    <text evidence="14">Member of a two-component regulatory system.</text>
</comment>
<evidence type="ECO:0000256" key="1">
    <source>
        <dbReference type="ARBA" id="ARBA00000085"/>
    </source>
</evidence>
<feature type="transmembrane region" description="Helical" evidence="14">
    <location>
        <begin position="170"/>
        <end position="189"/>
    </location>
</feature>
<keyword evidence="7 14" id="KW-0812">Transmembrane</keyword>
<dbReference type="GO" id="GO:0005524">
    <property type="term" value="F:ATP binding"/>
    <property type="evidence" value="ECO:0007669"/>
    <property type="project" value="UniProtKB-KW"/>
</dbReference>
<evidence type="ECO:0000259" key="15">
    <source>
        <dbReference type="PROSITE" id="PS50109"/>
    </source>
</evidence>
<dbReference type="Gene3D" id="6.10.340.10">
    <property type="match status" value="1"/>
</dbReference>
<dbReference type="PRINTS" id="PR00344">
    <property type="entry name" value="BCTRLSENSOR"/>
</dbReference>
<dbReference type="SUPFAM" id="SSF47384">
    <property type="entry name" value="Homodimeric domain of signal transducing histidine kinase"/>
    <property type="match status" value="1"/>
</dbReference>
<dbReference type="InterPro" id="IPR050428">
    <property type="entry name" value="TCS_sensor_his_kinase"/>
</dbReference>
<dbReference type="GO" id="GO:0000155">
    <property type="term" value="F:phosphorelay sensor kinase activity"/>
    <property type="evidence" value="ECO:0007669"/>
    <property type="project" value="InterPro"/>
</dbReference>
<evidence type="ECO:0000256" key="5">
    <source>
        <dbReference type="ARBA" id="ARBA00022553"/>
    </source>
</evidence>
<evidence type="ECO:0000256" key="10">
    <source>
        <dbReference type="ARBA" id="ARBA00022840"/>
    </source>
</evidence>
<evidence type="ECO:0000256" key="13">
    <source>
        <dbReference type="ARBA" id="ARBA00023136"/>
    </source>
</evidence>
<sequence>MRIRACMSLTLRLTLLFAAASTTVLLLLGYLIANSVEKHFEEQDMEGLSGKLELAQYTLEKVRFKTDLATLPLQLADSLVGHHGLAMLVVTPGGETLFATHGASFPTGLTHAVRSKDPRTLVWRTADGHPYRGISKLASTGIRGAPDAVIAVGTDISEHEHFMAAFKTTLSMVVVLAAILTGFLGWIAARRGLAPLRSMRREVEGITARRLDARLSAASVPVELAELAETLNIMLARLEESFQRLSNFSSDLAHELRTPVSNLLTQTQVTLSKARTAHEYGEILASNAEEFERLARIIGDMLFLAKSDNALVIPTREPVDLIDEVRSVFEFYEALSEENGLQMAVSGAGQILGDRLMVRRAISNLLSNAVRHTCPGGRIAVHVEEAGASHVVLCVENSGDTVPPEHLRRLFERFYRVDFSRRRQSDGAGLGLAITGSILRAHGGDTSVSSENGTTSFCLRFLAG</sequence>
<dbReference type="InterPro" id="IPR036890">
    <property type="entry name" value="HATPase_C_sf"/>
</dbReference>
<evidence type="ECO:0000256" key="11">
    <source>
        <dbReference type="ARBA" id="ARBA00022989"/>
    </source>
</evidence>
<keyword evidence="12 14" id="KW-0902">Two-component regulatory system</keyword>
<dbReference type="EMBL" id="PXWF02000310">
    <property type="protein sequence ID" value="PWF41535.1"/>
    <property type="molecule type" value="Genomic_DNA"/>
</dbReference>
<proteinExistence type="predicted"/>
<feature type="domain" description="Histidine kinase" evidence="15">
    <location>
        <begin position="251"/>
        <end position="464"/>
    </location>
</feature>
<comment type="catalytic activity">
    <reaction evidence="1 14">
        <text>ATP + protein L-histidine = ADP + protein N-phospho-L-histidine.</text>
        <dbReference type="EC" id="2.7.13.3"/>
    </reaction>
</comment>
<dbReference type="SUPFAM" id="SSF55874">
    <property type="entry name" value="ATPase domain of HSP90 chaperone/DNA topoisomerase II/histidine kinase"/>
    <property type="match status" value="1"/>
</dbReference>
<keyword evidence="3 14" id="KW-1003">Cell membrane</keyword>
<keyword evidence="11 14" id="KW-1133">Transmembrane helix</keyword>
<dbReference type="AlphaFoldDB" id="A0A2U2HE34"/>
<dbReference type="GO" id="GO:0005886">
    <property type="term" value="C:plasma membrane"/>
    <property type="evidence" value="ECO:0007669"/>
    <property type="project" value="UniProtKB-SubCell"/>
</dbReference>
<accession>A0A2U2HE34</accession>
<evidence type="ECO:0000256" key="12">
    <source>
        <dbReference type="ARBA" id="ARBA00023012"/>
    </source>
</evidence>
<keyword evidence="13 14" id="KW-0472">Membrane</keyword>
<reference evidence="17 18" key="1">
    <citation type="submission" date="2018-04" db="EMBL/GenBank/DDBJ databases">
        <title>Massilia violaceinigra sp. nov., a novel purple-pigmented bacterium isolated from Tianshan glacier, Xinjiang, China.</title>
        <authorList>
            <person name="Wang H."/>
        </authorList>
    </citation>
    <scope>NUCLEOTIDE SEQUENCE [LARGE SCALE GENOMIC DNA]</scope>
    <source>
        <strain evidence="17 18">B448-2</strain>
    </source>
</reference>
<dbReference type="Pfam" id="PF21085">
    <property type="entry name" value="CusS"/>
    <property type="match status" value="1"/>
</dbReference>
<feature type="domain" description="HAMP" evidence="16">
    <location>
        <begin position="190"/>
        <end position="243"/>
    </location>
</feature>
<dbReference type="Pfam" id="PF00512">
    <property type="entry name" value="HisKA"/>
    <property type="match status" value="1"/>
</dbReference>
<dbReference type="OrthoDB" id="9786919at2"/>
<dbReference type="PROSITE" id="PS50885">
    <property type="entry name" value="HAMP"/>
    <property type="match status" value="1"/>
</dbReference>
<dbReference type="InterPro" id="IPR048590">
    <property type="entry name" value="CusS-like_sensor"/>
</dbReference>
<organism evidence="17 18">
    <name type="scientific">Massilia glaciei</name>
    <dbReference type="NCBI Taxonomy" id="1524097"/>
    <lineage>
        <taxon>Bacteria</taxon>
        <taxon>Pseudomonadati</taxon>
        <taxon>Pseudomonadota</taxon>
        <taxon>Betaproteobacteria</taxon>
        <taxon>Burkholderiales</taxon>
        <taxon>Oxalobacteraceae</taxon>
        <taxon>Telluria group</taxon>
        <taxon>Massilia</taxon>
    </lineage>
</organism>
<dbReference type="SMART" id="SM00304">
    <property type="entry name" value="HAMP"/>
    <property type="match status" value="1"/>
</dbReference>
<evidence type="ECO:0000259" key="16">
    <source>
        <dbReference type="PROSITE" id="PS50885"/>
    </source>
</evidence>
<evidence type="ECO:0000256" key="4">
    <source>
        <dbReference type="ARBA" id="ARBA00022519"/>
    </source>
</evidence>
<keyword evidence="8 14" id="KW-0547">Nucleotide-binding</keyword>
<dbReference type="Proteomes" id="UP000241421">
    <property type="component" value="Unassembled WGS sequence"/>
</dbReference>
<evidence type="ECO:0000256" key="9">
    <source>
        <dbReference type="ARBA" id="ARBA00022777"/>
    </source>
</evidence>
<dbReference type="CDD" id="cd06225">
    <property type="entry name" value="HAMP"/>
    <property type="match status" value="1"/>
</dbReference>
<evidence type="ECO:0000256" key="2">
    <source>
        <dbReference type="ARBA" id="ARBA00004429"/>
    </source>
</evidence>
<protein>
    <recommendedName>
        <fullName evidence="14">Sensor protein</fullName>
        <ecNumber evidence="14">2.7.13.3</ecNumber>
    </recommendedName>
</protein>
<name>A0A2U2HE34_9BURK</name>
<dbReference type="SMART" id="SM00388">
    <property type="entry name" value="HisKA"/>
    <property type="match status" value="1"/>
</dbReference>